<reference evidence="8 9" key="1">
    <citation type="submission" date="2021-01" db="EMBL/GenBank/DDBJ databases">
        <title>Genomic Encyclopedia of Type Strains, Phase IV (KMG-IV): sequencing the most valuable type-strain genomes for metagenomic binning, comparative biology and taxonomic classification.</title>
        <authorList>
            <person name="Goeker M."/>
        </authorList>
    </citation>
    <scope>NUCLEOTIDE SEQUENCE [LARGE SCALE GENOMIC DNA]</scope>
    <source>
        <strain evidence="8 9">DSM 25540</strain>
    </source>
</reference>
<dbReference type="PRINTS" id="PR00153">
    <property type="entry name" value="CSAPPISMRASE"/>
</dbReference>
<dbReference type="InterPro" id="IPR020892">
    <property type="entry name" value="Cyclophilin-type_PPIase_CS"/>
</dbReference>
<evidence type="ECO:0000256" key="4">
    <source>
        <dbReference type="ARBA" id="ARBA00023235"/>
    </source>
</evidence>
<dbReference type="SUPFAM" id="SSF50891">
    <property type="entry name" value="Cyclophilin-like"/>
    <property type="match status" value="1"/>
</dbReference>
<keyword evidence="4 5" id="KW-0413">Isomerase</keyword>
<dbReference type="EC" id="5.2.1.8" evidence="5"/>
<name>A0ABS2PD25_9BACL</name>
<dbReference type="RefSeq" id="WP_338028788.1">
    <property type="nucleotide sequence ID" value="NZ_JAFBEC010000006.1"/>
</dbReference>
<feature type="signal peptide" evidence="5">
    <location>
        <begin position="1"/>
        <end position="23"/>
    </location>
</feature>
<comment type="function">
    <text evidence="2 5">PPIases accelerate the folding of proteins. It catalyzes the cis-trans isomerization of proline imidic peptide bonds in oligopeptides.</text>
</comment>
<proteinExistence type="inferred from homology"/>
<accession>A0ABS2PD25</accession>
<dbReference type="PROSITE" id="PS00170">
    <property type="entry name" value="CSA_PPIASE_1"/>
    <property type="match status" value="1"/>
</dbReference>
<comment type="similarity">
    <text evidence="5">Belongs to the cyclophilin-type PPIase family.</text>
</comment>
<dbReference type="Gene3D" id="2.40.100.10">
    <property type="entry name" value="Cyclophilin-like"/>
    <property type="match status" value="1"/>
</dbReference>
<dbReference type="CDD" id="cd00317">
    <property type="entry name" value="cyclophilin"/>
    <property type="match status" value="1"/>
</dbReference>
<comment type="caution">
    <text evidence="8">The sequence shown here is derived from an EMBL/GenBank/DDBJ whole genome shotgun (WGS) entry which is preliminary data.</text>
</comment>
<feature type="chain" id="PRO_5044997523" description="Peptidyl-prolyl cis-trans isomerase" evidence="5">
    <location>
        <begin position="24"/>
        <end position="222"/>
    </location>
</feature>
<dbReference type="Proteomes" id="UP000741863">
    <property type="component" value="Unassembled WGS sequence"/>
</dbReference>
<dbReference type="InterPro" id="IPR029000">
    <property type="entry name" value="Cyclophilin-like_dom_sf"/>
</dbReference>
<evidence type="ECO:0000313" key="9">
    <source>
        <dbReference type="Proteomes" id="UP000741863"/>
    </source>
</evidence>
<dbReference type="Pfam" id="PF00160">
    <property type="entry name" value="Pro_isomerase"/>
    <property type="match status" value="1"/>
</dbReference>
<dbReference type="PANTHER" id="PTHR45625:SF4">
    <property type="entry name" value="PEPTIDYLPROLYL ISOMERASE DOMAIN AND WD REPEAT-CONTAINING PROTEIN 1"/>
    <property type="match status" value="1"/>
</dbReference>
<dbReference type="PROSITE" id="PS50072">
    <property type="entry name" value="CSA_PPIASE_2"/>
    <property type="match status" value="1"/>
</dbReference>
<sequence length="222" mass="23668">MRKKWMQVMGIAPLLLLAACGNADEEGVDESSDEEDVAQDEMEQDENDEATAETDAEVDRSDAIEAVMVMEDGGEVVLELYPNNAPATVENFVALAEDGFYDGLTFHRIVPTFMVQGGDPDGTGQGGAPDTIPGEFADNDFDNPLNHTEGVISMARTPDPNSASSQFFIMVGDHPSLDGDYAAFGEVISGMEVVEEIAATEVSGETPVEGEVPVIETITIES</sequence>
<dbReference type="GO" id="GO:0003755">
    <property type="term" value="F:peptidyl-prolyl cis-trans isomerase activity"/>
    <property type="evidence" value="ECO:0007669"/>
    <property type="project" value="UniProtKB-EC"/>
</dbReference>
<keyword evidence="3 5" id="KW-0697">Rotamase</keyword>
<evidence type="ECO:0000256" key="6">
    <source>
        <dbReference type="SAM" id="MobiDB-lite"/>
    </source>
</evidence>
<protein>
    <recommendedName>
        <fullName evidence="5">Peptidyl-prolyl cis-trans isomerase</fullName>
        <shortName evidence="5">PPIase</shortName>
        <ecNumber evidence="5">5.2.1.8</ecNumber>
    </recommendedName>
</protein>
<gene>
    <name evidence="8" type="ORF">JOD17_002418</name>
</gene>
<dbReference type="PROSITE" id="PS51257">
    <property type="entry name" value="PROKAR_LIPOPROTEIN"/>
    <property type="match status" value="1"/>
</dbReference>
<evidence type="ECO:0000256" key="5">
    <source>
        <dbReference type="RuleBase" id="RU363019"/>
    </source>
</evidence>
<organism evidence="8 9">
    <name type="scientific">Geomicrobium sediminis</name>
    <dbReference type="NCBI Taxonomy" id="1347788"/>
    <lineage>
        <taxon>Bacteria</taxon>
        <taxon>Bacillati</taxon>
        <taxon>Bacillota</taxon>
        <taxon>Bacilli</taxon>
        <taxon>Bacillales</taxon>
        <taxon>Geomicrobium</taxon>
    </lineage>
</organism>
<evidence type="ECO:0000256" key="3">
    <source>
        <dbReference type="ARBA" id="ARBA00023110"/>
    </source>
</evidence>
<feature type="compositionally biased region" description="Acidic residues" evidence="6">
    <location>
        <begin position="23"/>
        <end position="56"/>
    </location>
</feature>
<keyword evidence="9" id="KW-1185">Reference proteome</keyword>
<dbReference type="PANTHER" id="PTHR45625">
    <property type="entry name" value="PEPTIDYL-PROLYL CIS-TRANS ISOMERASE-RELATED"/>
    <property type="match status" value="1"/>
</dbReference>
<evidence type="ECO:0000313" key="8">
    <source>
        <dbReference type="EMBL" id="MBM7633324.1"/>
    </source>
</evidence>
<feature type="region of interest" description="Disordered" evidence="6">
    <location>
        <begin position="23"/>
        <end position="60"/>
    </location>
</feature>
<dbReference type="InterPro" id="IPR002130">
    <property type="entry name" value="Cyclophilin-type_PPIase_dom"/>
</dbReference>
<dbReference type="EMBL" id="JAFBEC010000006">
    <property type="protein sequence ID" value="MBM7633324.1"/>
    <property type="molecule type" value="Genomic_DNA"/>
</dbReference>
<dbReference type="InterPro" id="IPR044666">
    <property type="entry name" value="Cyclophilin_A-like"/>
</dbReference>
<keyword evidence="5" id="KW-0732">Signal</keyword>
<comment type="catalytic activity">
    <reaction evidence="1 5">
        <text>[protein]-peptidylproline (omega=180) = [protein]-peptidylproline (omega=0)</text>
        <dbReference type="Rhea" id="RHEA:16237"/>
        <dbReference type="Rhea" id="RHEA-COMP:10747"/>
        <dbReference type="Rhea" id="RHEA-COMP:10748"/>
        <dbReference type="ChEBI" id="CHEBI:83833"/>
        <dbReference type="ChEBI" id="CHEBI:83834"/>
        <dbReference type="EC" id="5.2.1.8"/>
    </reaction>
</comment>
<evidence type="ECO:0000256" key="1">
    <source>
        <dbReference type="ARBA" id="ARBA00000971"/>
    </source>
</evidence>
<feature type="domain" description="PPIase cyclophilin-type" evidence="7">
    <location>
        <begin position="63"/>
        <end position="222"/>
    </location>
</feature>
<evidence type="ECO:0000256" key="2">
    <source>
        <dbReference type="ARBA" id="ARBA00002388"/>
    </source>
</evidence>
<evidence type="ECO:0000259" key="7">
    <source>
        <dbReference type="PROSITE" id="PS50072"/>
    </source>
</evidence>